<evidence type="ECO:0000313" key="1">
    <source>
        <dbReference type="EMBL" id="CUN70221.1"/>
    </source>
</evidence>
<organism evidence="1 2">
    <name type="scientific">Faecalicatena contorta</name>
    <dbReference type="NCBI Taxonomy" id="39482"/>
    <lineage>
        <taxon>Bacteria</taxon>
        <taxon>Bacillati</taxon>
        <taxon>Bacillota</taxon>
        <taxon>Clostridia</taxon>
        <taxon>Lachnospirales</taxon>
        <taxon>Lachnospiraceae</taxon>
        <taxon>Faecalicatena</taxon>
    </lineage>
</organism>
<dbReference type="GeneID" id="75051318"/>
<dbReference type="RefSeq" id="WP_018595925.1">
    <property type="nucleotide sequence ID" value="NZ_CYZU01000002.1"/>
</dbReference>
<dbReference type="AlphaFoldDB" id="A0A173Z190"/>
<dbReference type="EMBL" id="CYZU01000002">
    <property type="protein sequence ID" value="CUN70221.1"/>
    <property type="molecule type" value="Genomic_DNA"/>
</dbReference>
<dbReference type="OrthoDB" id="1955581at2"/>
<name>A0A173Z190_9FIRM</name>
<proteinExistence type="predicted"/>
<protein>
    <submittedName>
        <fullName evidence="1">Uncharacterized protein</fullName>
    </submittedName>
</protein>
<sequence>MRELVNWKDHVVEYPGRFQEEDVGNGLVQHTASPGRVLQQGTPQNATNFNAMDLAALEAMLMASENARNLLQVAKDIEGLTGDKIQVTLTNTQPYPHNNSKKTVQLTKSKNNMDYTVECEVVSITGGAVGEFEFSDKLLNGFKVAYTGSASEVVVNCYVRGGI</sequence>
<dbReference type="STRING" id="39482.ERS852491_00269"/>
<accession>A0A173Z190</accession>
<dbReference type="Proteomes" id="UP000095544">
    <property type="component" value="Unassembled WGS sequence"/>
</dbReference>
<reference evidence="1 2" key="1">
    <citation type="submission" date="2015-09" db="EMBL/GenBank/DDBJ databases">
        <authorList>
            <consortium name="Pathogen Informatics"/>
        </authorList>
    </citation>
    <scope>NUCLEOTIDE SEQUENCE [LARGE SCALE GENOMIC DNA]</scope>
    <source>
        <strain evidence="1 2">2789STDY5834876</strain>
    </source>
</reference>
<evidence type="ECO:0000313" key="2">
    <source>
        <dbReference type="Proteomes" id="UP000095544"/>
    </source>
</evidence>
<gene>
    <name evidence="1" type="ORF">ERS852491_00269</name>
</gene>